<comment type="similarity">
    <text evidence="4 12">Belongs to the phosphatidyl serine synthase family.</text>
</comment>
<keyword evidence="14" id="KW-1185">Reference proteome</keyword>
<keyword evidence="10 12" id="KW-0472">Membrane</keyword>
<feature type="transmembrane region" description="Helical" evidence="12">
    <location>
        <begin position="102"/>
        <end position="123"/>
    </location>
</feature>
<keyword evidence="11 12" id="KW-1208">Phospholipid metabolism</keyword>
<feature type="transmembrane region" description="Helical" evidence="12">
    <location>
        <begin position="176"/>
        <end position="196"/>
    </location>
</feature>
<dbReference type="STRING" id="42156.A0A3P6S115"/>
<evidence type="ECO:0000256" key="8">
    <source>
        <dbReference type="ARBA" id="ARBA00022989"/>
    </source>
</evidence>
<evidence type="ECO:0000256" key="12">
    <source>
        <dbReference type="RuleBase" id="RU368094"/>
    </source>
</evidence>
<comment type="subcellular location">
    <subcellularLocation>
        <location evidence="1 12">Endoplasmic reticulum membrane</location>
        <topology evidence="1 12">Multi-pass membrane protein</topology>
    </subcellularLocation>
</comment>
<dbReference type="OMA" id="YMENCNS"/>
<keyword evidence="6 12" id="KW-0812">Transmembrane</keyword>
<feature type="transmembrane region" description="Helical" evidence="12">
    <location>
        <begin position="263"/>
        <end position="283"/>
    </location>
</feature>
<dbReference type="PANTHER" id="PTHR15362:SF15">
    <property type="entry name" value="PHOSPHATIDYLSERINE SYNTHASE 1"/>
    <property type="match status" value="1"/>
</dbReference>
<comment type="pathway">
    <text evidence="3">Lipid metabolism.</text>
</comment>
<keyword evidence="5 12" id="KW-0808">Transferase</keyword>
<protein>
    <recommendedName>
        <fullName evidence="12">Phosphatidylserine synthase</fullName>
        <ecNumber evidence="12">2.7.8.29</ecNumber>
    </recommendedName>
    <alternativeName>
        <fullName evidence="12">Serine-exchange enzyme</fullName>
    </alternativeName>
</protein>
<dbReference type="EC" id="2.7.8.29" evidence="12"/>
<comment type="catalytic activity">
    <reaction evidence="12">
        <text>a 1,2-diacyl-sn-glycero-3-phosphoethanolamine + L-serine = a 1,2-diacyl-sn-glycero-3-phospho-L-serine + ethanolamine</text>
        <dbReference type="Rhea" id="RHEA:27606"/>
        <dbReference type="ChEBI" id="CHEBI:33384"/>
        <dbReference type="ChEBI" id="CHEBI:57262"/>
        <dbReference type="ChEBI" id="CHEBI:57603"/>
        <dbReference type="ChEBI" id="CHEBI:64612"/>
        <dbReference type="EC" id="2.7.8.29"/>
    </reaction>
</comment>
<evidence type="ECO:0000256" key="5">
    <source>
        <dbReference type="ARBA" id="ARBA00022679"/>
    </source>
</evidence>
<evidence type="ECO:0000256" key="1">
    <source>
        <dbReference type="ARBA" id="ARBA00004477"/>
    </source>
</evidence>
<keyword evidence="9 12" id="KW-0443">Lipid metabolism</keyword>
<reference evidence="13 14" key="1">
    <citation type="submission" date="2018-08" db="EMBL/GenBank/DDBJ databases">
        <authorList>
            <person name="Laetsch R D."/>
            <person name="Stevens L."/>
            <person name="Kumar S."/>
            <person name="Blaxter L. M."/>
        </authorList>
    </citation>
    <scope>NUCLEOTIDE SEQUENCE [LARGE SCALE GENOMIC DNA]</scope>
</reference>
<keyword evidence="12" id="KW-0594">Phospholipid biosynthesis</keyword>
<feature type="transmembrane region" description="Helical" evidence="12">
    <location>
        <begin position="357"/>
        <end position="374"/>
    </location>
</feature>
<evidence type="ECO:0000256" key="9">
    <source>
        <dbReference type="ARBA" id="ARBA00023098"/>
    </source>
</evidence>
<dbReference type="GO" id="GO:0005789">
    <property type="term" value="C:endoplasmic reticulum membrane"/>
    <property type="evidence" value="ECO:0007669"/>
    <property type="project" value="UniProtKB-SubCell"/>
</dbReference>
<feature type="transmembrane region" description="Helical" evidence="12">
    <location>
        <begin position="289"/>
        <end position="311"/>
    </location>
</feature>
<sequence length="529" mass="61768">MIRRRRLKSDGDQDVHTLFVPLQRVNNEAEDFCLNGELRNLSKLPSQLSDVDDAGDESDTSNIAEKHRRYTGRELDRIHYRLINERVVNDVTLEFFYKPRTVTVLVIICALLVIPAFSSPIHTSIEEMITDTDYYRNDDNSGINVYAGITAAVVLFLVVSGLTFPNGPFIRPHPVFWRIIFGMSVLYILMLQFALFQNFRDIKDVLKWLDPQGLSKEKLDEKAYAVNCSDITLERLWGYMDIFAIGHFVGWAMKALLIRHSIICWYISIAWELTEVLFAHLLPNFQECWWDAIILDILLCNGLGIWFGIWLSHFFEMRQFHWESIKDIKTTRGKFKRAVLQFTPESWMKVDWYNNCALRRTLAIYGFVLVWLITELNTFFLKHIFAVDTSHPLVFSRIFLIAFISAPTIRQFYLFATDPRIKRMGMQSWVYLAICTLEASICIKFGRPQLPRVKLTLIVSWICFMAVGTFACVWMSVWWVKTFTKTKKVNINGCLRDCYLDSSHENLGTLTDEVKARRKRLHISESYFT</sequence>
<evidence type="ECO:0000313" key="14">
    <source>
        <dbReference type="Proteomes" id="UP000277928"/>
    </source>
</evidence>
<dbReference type="InterPro" id="IPR004277">
    <property type="entry name" value="PSS"/>
</dbReference>
<dbReference type="GO" id="GO:0006659">
    <property type="term" value="P:phosphatidylserine biosynthetic process"/>
    <property type="evidence" value="ECO:0007669"/>
    <property type="project" value="UniProtKB-UniRule"/>
</dbReference>
<dbReference type="GO" id="GO:0106245">
    <property type="term" value="F:L-serine-phosphatidylethanolamine phosphatidyltransferase activity"/>
    <property type="evidence" value="ECO:0007669"/>
    <property type="project" value="UniProtKB-UniRule"/>
</dbReference>
<comment type="pathway">
    <text evidence="2 12">Phospholipid metabolism; phosphatidylserine biosynthesis.</text>
</comment>
<evidence type="ECO:0000256" key="4">
    <source>
        <dbReference type="ARBA" id="ARBA00008671"/>
    </source>
</evidence>
<proteinExistence type="inferred from homology"/>
<keyword evidence="7 12" id="KW-0256">Endoplasmic reticulum</keyword>
<organism evidence="13 14">
    <name type="scientific">Litomosoides sigmodontis</name>
    <name type="common">Filarial nematode worm</name>
    <dbReference type="NCBI Taxonomy" id="42156"/>
    <lineage>
        <taxon>Eukaryota</taxon>
        <taxon>Metazoa</taxon>
        <taxon>Ecdysozoa</taxon>
        <taxon>Nematoda</taxon>
        <taxon>Chromadorea</taxon>
        <taxon>Rhabditida</taxon>
        <taxon>Spirurina</taxon>
        <taxon>Spiruromorpha</taxon>
        <taxon>Filarioidea</taxon>
        <taxon>Onchocercidae</taxon>
        <taxon>Litomosoides</taxon>
    </lineage>
</organism>
<evidence type="ECO:0000256" key="3">
    <source>
        <dbReference type="ARBA" id="ARBA00005189"/>
    </source>
</evidence>
<feature type="transmembrane region" description="Helical" evidence="12">
    <location>
        <begin position="458"/>
        <end position="480"/>
    </location>
</feature>
<dbReference type="OrthoDB" id="10265393at2759"/>
<dbReference type="AlphaFoldDB" id="A0A3P6S115"/>
<evidence type="ECO:0000256" key="2">
    <source>
        <dbReference type="ARBA" id="ARBA00004916"/>
    </source>
</evidence>
<accession>A0A3P6S115</accession>
<keyword evidence="8 12" id="KW-1133">Transmembrane helix</keyword>
<evidence type="ECO:0000256" key="11">
    <source>
        <dbReference type="ARBA" id="ARBA00023264"/>
    </source>
</evidence>
<dbReference type="PANTHER" id="PTHR15362">
    <property type="entry name" value="PHOSPHATIDYLINOSITOL SYNTHASE"/>
    <property type="match status" value="1"/>
</dbReference>
<feature type="transmembrane region" description="Helical" evidence="12">
    <location>
        <begin position="428"/>
        <end position="446"/>
    </location>
</feature>
<dbReference type="Pfam" id="PF03034">
    <property type="entry name" value="PSS"/>
    <property type="match status" value="1"/>
</dbReference>
<feature type="transmembrane region" description="Helical" evidence="12">
    <location>
        <begin position="143"/>
        <end position="164"/>
    </location>
</feature>
<keyword evidence="12" id="KW-0444">Lipid biosynthesis</keyword>
<dbReference type="EMBL" id="UYRX01000021">
    <property type="protein sequence ID" value="VDK69402.1"/>
    <property type="molecule type" value="Genomic_DNA"/>
</dbReference>
<gene>
    <name evidence="13" type="ORF">NLS_LOCUS755</name>
</gene>
<comment type="function">
    <text evidence="12">Catalyzes a base-exchange reaction in which the polar head group of phosphatidylethanolamine (PE) is replaced by L-serine.</text>
</comment>
<feature type="transmembrane region" description="Helical" evidence="12">
    <location>
        <begin position="394"/>
        <end position="416"/>
    </location>
</feature>
<evidence type="ECO:0000256" key="7">
    <source>
        <dbReference type="ARBA" id="ARBA00022824"/>
    </source>
</evidence>
<dbReference type="Proteomes" id="UP000277928">
    <property type="component" value="Unassembled WGS sequence"/>
</dbReference>
<name>A0A3P6S115_LITSI</name>
<evidence type="ECO:0000256" key="6">
    <source>
        <dbReference type="ARBA" id="ARBA00022692"/>
    </source>
</evidence>
<evidence type="ECO:0000256" key="10">
    <source>
        <dbReference type="ARBA" id="ARBA00023136"/>
    </source>
</evidence>
<evidence type="ECO:0000313" key="13">
    <source>
        <dbReference type="EMBL" id="VDK69402.1"/>
    </source>
</evidence>
<dbReference type="UniPathway" id="UPA00948"/>